<dbReference type="InterPro" id="IPR009061">
    <property type="entry name" value="DNA-bd_dom_put_sf"/>
</dbReference>
<evidence type="ECO:0000256" key="2">
    <source>
        <dbReference type="SAM" id="Coils"/>
    </source>
</evidence>
<dbReference type="EMBL" id="CP015904">
    <property type="protein sequence ID" value="ARE13520.1"/>
    <property type="molecule type" value="Genomic_DNA"/>
</dbReference>
<dbReference type="InterPro" id="IPR000551">
    <property type="entry name" value="MerR-type_HTH_dom"/>
</dbReference>
<evidence type="ECO:0000256" key="1">
    <source>
        <dbReference type="ARBA" id="ARBA00023125"/>
    </source>
</evidence>
<organism evidence="4 5">
    <name type="scientific">Lactococcus lactis subsp. lactis</name>
    <name type="common">Streptococcus lactis</name>
    <dbReference type="NCBI Taxonomy" id="1360"/>
    <lineage>
        <taxon>Bacteria</taxon>
        <taxon>Bacillati</taxon>
        <taxon>Bacillota</taxon>
        <taxon>Bacilli</taxon>
        <taxon>Lactobacillales</taxon>
        <taxon>Streptococcaceae</taxon>
        <taxon>Lactococcus</taxon>
    </lineage>
</organism>
<evidence type="ECO:0000313" key="5">
    <source>
        <dbReference type="Proteomes" id="UP000192067"/>
    </source>
</evidence>
<dbReference type="PROSITE" id="PS50937">
    <property type="entry name" value="HTH_MERR_2"/>
    <property type="match status" value="1"/>
</dbReference>
<evidence type="ECO:0000259" key="3">
    <source>
        <dbReference type="PROSITE" id="PS50937"/>
    </source>
</evidence>
<keyword evidence="2" id="KW-0175">Coiled coil</keyword>
<proteinExistence type="predicted"/>
<feature type="coiled-coil region" evidence="2">
    <location>
        <begin position="82"/>
        <end position="109"/>
    </location>
</feature>
<dbReference type="Pfam" id="PF13411">
    <property type="entry name" value="MerR_1"/>
    <property type="match status" value="1"/>
</dbReference>
<sequence length="132" mass="15497">MNIKQVGERVGMSPANIRYYESEGLIPPVKRTDSGLRDFAEIDIEFIKFAQRMRFAGMSIKNLRRYVGLVIEDNDETIPERIKLFEKSRDELKEKLDELQKDYDLMGEKIKYYNSSIRGAEKKVIGMKNRKN</sequence>
<dbReference type="CDD" id="cd01109">
    <property type="entry name" value="HTH_YyaN"/>
    <property type="match status" value="1"/>
</dbReference>
<dbReference type="Proteomes" id="UP000192067">
    <property type="component" value="Chromosome"/>
</dbReference>
<dbReference type="SUPFAM" id="SSF46955">
    <property type="entry name" value="Putative DNA-binding domain"/>
    <property type="match status" value="1"/>
</dbReference>
<dbReference type="GO" id="GO:0003677">
    <property type="term" value="F:DNA binding"/>
    <property type="evidence" value="ECO:0007669"/>
    <property type="project" value="UniProtKB-KW"/>
</dbReference>
<name>A0AAC9W967_LACLL</name>
<accession>A0AAC9W967</accession>
<dbReference type="InterPro" id="IPR047057">
    <property type="entry name" value="MerR_fam"/>
</dbReference>
<reference evidence="4 5" key="1">
    <citation type="journal article" date="2017" name="BMC Genomics">
        <title>Comparative and functional genomics of the Lactococcus lactis taxon; insights into evolution and niche adaptation.</title>
        <authorList>
            <person name="Kelleher P."/>
            <person name="Bottacini F."/>
            <person name="Mahony J."/>
            <person name="Kilcawley K.N."/>
            <person name="van Sinderen D."/>
        </authorList>
    </citation>
    <scope>NUCLEOTIDE SEQUENCE [LARGE SCALE GENOMIC DNA]</scope>
    <source>
        <strain evidence="4 5">UC11</strain>
    </source>
</reference>
<dbReference type="SMART" id="SM00422">
    <property type="entry name" value="HTH_MERR"/>
    <property type="match status" value="1"/>
</dbReference>
<protein>
    <submittedName>
        <fullName evidence="4">Transcriptional regulator</fullName>
    </submittedName>
</protein>
<dbReference type="AlphaFoldDB" id="A0AAC9W967"/>
<gene>
    <name evidence="4" type="ORF">LLUC11_1188</name>
</gene>
<dbReference type="RefSeq" id="WP_081199707.1">
    <property type="nucleotide sequence ID" value="NZ_CP015903.2"/>
</dbReference>
<dbReference type="GO" id="GO:0003700">
    <property type="term" value="F:DNA-binding transcription factor activity"/>
    <property type="evidence" value="ECO:0007669"/>
    <property type="project" value="InterPro"/>
</dbReference>
<dbReference type="PANTHER" id="PTHR30204:SF98">
    <property type="entry name" value="HTH-TYPE TRANSCRIPTIONAL REGULATOR ADHR"/>
    <property type="match status" value="1"/>
</dbReference>
<evidence type="ECO:0000313" key="4">
    <source>
        <dbReference type="EMBL" id="ARE13520.1"/>
    </source>
</evidence>
<keyword evidence="1" id="KW-0238">DNA-binding</keyword>
<dbReference type="PANTHER" id="PTHR30204">
    <property type="entry name" value="REDOX-CYCLING DRUG-SENSING TRANSCRIPTIONAL ACTIVATOR SOXR"/>
    <property type="match status" value="1"/>
</dbReference>
<dbReference type="Gene3D" id="1.10.1660.10">
    <property type="match status" value="1"/>
</dbReference>
<feature type="domain" description="HTH merR-type" evidence="3">
    <location>
        <begin position="1"/>
        <end position="69"/>
    </location>
</feature>